<accession>A0A9X3EI71</accession>
<dbReference type="GO" id="GO:0008758">
    <property type="term" value="F:UDP-2,3-diacylglucosamine hydrolase activity"/>
    <property type="evidence" value="ECO:0007669"/>
    <property type="project" value="TreeGrafter"/>
</dbReference>
<dbReference type="InterPro" id="IPR043461">
    <property type="entry name" value="LpxH-like"/>
</dbReference>
<comment type="caution">
    <text evidence="1">The sequence shown here is derived from an EMBL/GenBank/DDBJ whole genome shotgun (WGS) entry which is preliminary data.</text>
</comment>
<dbReference type="AlphaFoldDB" id="A0A9X3EI71"/>
<dbReference type="GO" id="GO:0009245">
    <property type="term" value="P:lipid A biosynthetic process"/>
    <property type="evidence" value="ECO:0007669"/>
    <property type="project" value="TreeGrafter"/>
</dbReference>
<dbReference type="GO" id="GO:0016020">
    <property type="term" value="C:membrane"/>
    <property type="evidence" value="ECO:0007669"/>
    <property type="project" value="GOC"/>
</dbReference>
<gene>
    <name evidence="1" type="ORF">OV079_02765</name>
</gene>
<sequence length="435" mass="47853">MMSKPDVLADFIKGLPAKLAPGEFLELVLAGDVIDFLAIELDGRTDPWTANPDHACAKLLSALERDRSVYEALADHLAQGHGLTILVGNHDVELALPIVQRELCKALRCRPGAVHFVDDGRAWRYGEVLVEHGNRYDPANENDWDSLREIASCQSRGEQTMSRLRPSEGSKIVHRVVQEHKNVFEFIDTLQPQGAIVAYLMAALDPSLLDRLPALARVMYGRWLSTRNAAGLPPKRRAARGVGDDDVDIENLALEALLGEVPKATRGPLLDVLRESLKPTDKSLLHMIVNRIEIPDDRLAKIQKVLVHMLKDDRSLDPQGPADQFGKAAARLRDATGARVVVMGHTHQARHIGPPDMAEYINTGTWADLVTVPEAALKPDSAGLAALQTWIVDLALDTNLRTVVPTWAEIRVDAEGRLLSAHLEPRPEPLATPQT</sequence>
<evidence type="ECO:0000313" key="1">
    <source>
        <dbReference type="EMBL" id="MCY1004507.1"/>
    </source>
</evidence>
<protein>
    <recommendedName>
        <fullName evidence="3">Calcineurin-like phosphoesterase domain-containing protein</fullName>
    </recommendedName>
</protein>
<dbReference type="PANTHER" id="PTHR34990:SF2">
    <property type="entry name" value="BLL8164 PROTEIN"/>
    <property type="match status" value="1"/>
</dbReference>
<evidence type="ECO:0008006" key="3">
    <source>
        <dbReference type="Google" id="ProtNLM"/>
    </source>
</evidence>
<dbReference type="InterPro" id="IPR029052">
    <property type="entry name" value="Metallo-depent_PP-like"/>
</dbReference>
<proteinExistence type="predicted"/>
<dbReference type="Proteomes" id="UP001150924">
    <property type="component" value="Unassembled WGS sequence"/>
</dbReference>
<reference evidence="1" key="1">
    <citation type="submission" date="2022-11" db="EMBL/GenBank/DDBJ databases">
        <title>Minimal conservation of predation-associated metabolite biosynthetic gene clusters underscores biosynthetic potential of Myxococcota including descriptions for ten novel species: Archangium lansinium sp. nov., Myxococcus landrumus sp. nov., Nannocystis bai.</title>
        <authorList>
            <person name="Ahearne A."/>
            <person name="Stevens C."/>
            <person name="Phillips K."/>
        </authorList>
    </citation>
    <scope>NUCLEOTIDE SEQUENCE</scope>
    <source>
        <strain evidence="1">Na p29</strain>
    </source>
</reference>
<dbReference type="PANTHER" id="PTHR34990">
    <property type="entry name" value="UDP-2,3-DIACYLGLUCOSAMINE HYDROLASE-RELATED"/>
    <property type="match status" value="1"/>
</dbReference>
<dbReference type="SUPFAM" id="SSF56300">
    <property type="entry name" value="Metallo-dependent phosphatases"/>
    <property type="match status" value="1"/>
</dbReference>
<evidence type="ECO:0000313" key="2">
    <source>
        <dbReference type="Proteomes" id="UP001150924"/>
    </source>
</evidence>
<organism evidence="1 2">
    <name type="scientific">Nannocystis pusilla</name>
    <dbReference type="NCBI Taxonomy" id="889268"/>
    <lineage>
        <taxon>Bacteria</taxon>
        <taxon>Pseudomonadati</taxon>
        <taxon>Myxococcota</taxon>
        <taxon>Polyangia</taxon>
        <taxon>Nannocystales</taxon>
        <taxon>Nannocystaceae</taxon>
        <taxon>Nannocystis</taxon>
    </lineage>
</organism>
<dbReference type="RefSeq" id="WP_267766058.1">
    <property type="nucleotide sequence ID" value="NZ_JAPNKE010000002.1"/>
</dbReference>
<name>A0A9X3EI71_9BACT</name>
<dbReference type="EMBL" id="JAPNKE010000002">
    <property type="protein sequence ID" value="MCY1004507.1"/>
    <property type="molecule type" value="Genomic_DNA"/>
</dbReference>
<keyword evidence="2" id="KW-1185">Reference proteome</keyword>